<reference evidence="2" key="1">
    <citation type="journal article" date="2019" name="Int. J. Syst. Evol. Microbiol.">
        <title>The Global Catalogue of Microorganisms (GCM) 10K type strain sequencing project: providing services to taxonomists for standard genome sequencing and annotation.</title>
        <authorList>
            <consortium name="The Broad Institute Genomics Platform"/>
            <consortium name="The Broad Institute Genome Sequencing Center for Infectious Disease"/>
            <person name="Wu L."/>
            <person name="Ma J."/>
        </authorList>
    </citation>
    <scope>NUCLEOTIDE SEQUENCE [LARGE SCALE GENOMIC DNA]</scope>
    <source>
        <strain evidence="2">KCTC 52416</strain>
    </source>
</reference>
<dbReference type="Proteomes" id="UP001595526">
    <property type="component" value="Unassembled WGS sequence"/>
</dbReference>
<gene>
    <name evidence="1" type="ORF">ACFOET_07425</name>
</gene>
<dbReference type="EMBL" id="JBHRTA010000022">
    <property type="protein sequence ID" value="MFC3197439.1"/>
    <property type="molecule type" value="Genomic_DNA"/>
</dbReference>
<organism evidence="1 2">
    <name type="scientific">Parapedobacter deserti</name>
    <dbReference type="NCBI Taxonomy" id="1912957"/>
    <lineage>
        <taxon>Bacteria</taxon>
        <taxon>Pseudomonadati</taxon>
        <taxon>Bacteroidota</taxon>
        <taxon>Sphingobacteriia</taxon>
        <taxon>Sphingobacteriales</taxon>
        <taxon>Sphingobacteriaceae</taxon>
        <taxon>Parapedobacter</taxon>
    </lineage>
</organism>
<accession>A0ABV7JHI8</accession>
<dbReference type="RefSeq" id="WP_379021121.1">
    <property type="nucleotide sequence ID" value="NZ_JBHRTA010000022.1"/>
</dbReference>
<evidence type="ECO:0000313" key="1">
    <source>
        <dbReference type="EMBL" id="MFC3197439.1"/>
    </source>
</evidence>
<proteinExistence type="predicted"/>
<keyword evidence="2" id="KW-1185">Reference proteome</keyword>
<evidence type="ECO:0000313" key="2">
    <source>
        <dbReference type="Proteomes" id="UP001595526"/>
    </source>
</evidence>
<comment type="caution">
    <text evidence="1">The sequence shown here is derived from an EMBL/GenBank/DDBJ whole genome shotgun (WGS) entry which is preliminary data.</text>
</comment>
<name>A0ABV7JHI8_9SPHI</name>
<protein>
    <submittedName>
        <fullName evidence="1">Uncharacterized protein</fullName>
    </submittedName>
</protein>
<sequence length="56" mass="6466">MITPRHGRMVYTDLATLERNYERVIESLYSVIAAQQKMIAALEELVDRVLSETAIR</sequence>